<protein>
    <recommendedName>
        <fullName evidence="7">nicotinamidase</fullName>
        <ecNumber evidence="7">3.5.1.19</ecNumber>
    </recommendedName>
    <alternativeName>
        <fullName evidence="8">Nicotinamide deamidase</fullName>
    </alternativeName>
</protein>
<dbReference type="InterPro" id="IPR006600">
    <property type="entry name" value="HTH_CenpB_DNA-bd_dom"/>
</dbReference>
<dbReference type="SMART" id="SM00674">
    <property type="entry name" value="CENPB"/>
    <property type="match status" value="1"/>
</dbReference>
<dbReference type="InterPro" id="IPR007350">
    <property type="entry name" value="Transposase_Tc5_C"/>
</dbReference>
<dbReference type="Pfam" id="PF04236">
    <property type="entry name" value="Transp_Tc5_C"/>
    <property type="match status" value="1"/>
</dbReference>
<dbReference type="SUPFAM" id="SSF52499">
    <property type="entry name" value="Isochorismatase-like hydrolases"/>
    <property type="match status" value="2"/>
</dbReference>
<dbReference type="EC" id="3.5.1.19" evidence="7"/>
<evidence type="ECO:0000256" key="3">
    <source>
        <dbReference type="ARBA" id="ARBA00022723"/>
    </source>
</evidence>
<evidence type="ECO:0000256" key="8">
    <source>
        <dbReference type="ARBA" id="ARBA00043224"/>
    </source>
</evidence>
<proteinExistence type="inferred from homology"/>
<comment type="similarity">
    <text evidence="1">Belongs to the isochorismatase family.</text>
</comment>
<gene>
    <name evidence="10" type="primary">Cni-pnc-2</name>
    <name evidence="10" type="synonym">Cnig_chr_IV.g12374</name>
    <name evidence="10" type="ORF">B9Z55_012374</name>
</gene>
<dbReference type="InterPro" id="IPR036380">
    <property type="entry name" value="Isochorismatase-like_sf"/>
</dbReference>
<keyword evidence="5" id="KW-0238">DNA-binding</keyword>
<dbReference type="InterPro" id="IPR000868">
    <property type="entry name" value="Isochorismatase-like_dom"/>
</dbReference>
<organism evidence="10 11">
    <name type="scientific">Caenorhabditis nigoni</name>
    <dbReference type="NCBI Taxonomy" id="1611254"/>
    <lineage>
        <taxon>Eukaryota</taxon>
        <taxon>Metazoa</taxon>
        <taxon>Ecdysozoa</taxon>
        <taxon>Nematoda</taxon>
        <taxon>Chromadorea</taxon>
        <taxon>Rhabditida</taxon>
        <taxon>Rhabditina</taxon>
        <taxon>Rhabditomorpha</taxon>
        <taxon>Rhabditoidea</taxon>
        <taxon>Rhabditidae</taxon>
        <taxon>Peloderinae</taxon>
        <taxon>Caenorhabditis</taxon>
    </lineage>
</organism>
<evidence type="ECO:0000256" key="7">
    <source>
        <dbReference type="ARBA" id="ARBA00039017"/>
    </source>
</evidence>
<evidence type="ECO:0000256" key="2">
    <source>
        <dbReference type="ARBA" id="ARBA00022642"/>
    </source>
</evidence>
<evidence type="ECO:0000256" key="4">
    <source>
        <dbReference type="ARBA" id="ARBA00022801"/>
    </source>
</evidence>
<evidence type="ECO:0000313" key="10">
    <source>
        <dbReference type="EMBL" id="PIC31805.1"/>
    </source>
</evidence>
<sequence length="889" mass="101016">MGVVQTENEIRDEMKRELTSLVNEVDLIPELEQMLDDFIENKTWNEDTQELFRRVVLKPFKTLRTALLVVDFQNDFVSGSLSIKEGDAEQDPLEALPHVNNLLQNLNWNVIVYSQDWHPSNHISFFEHARNPDRELAPEDKSRKLRPFDIVRFVKPVSTIQVLYPSHCIQGGWGSQLHLGLQRVEGAHYIKKGADVYVDAYSAFSDNCGIKQSELEMLLRKNDINAVIGCGLAYDICVMHTLKDASKHGFLTCIVKSGSKGLSSLKMEEANKMFQKRGVAIIDDEMAQLISRREAFPIEWMSSAIAILEYALACLKNLPKRPCLNVKDVVVANTIIDVLHQVEYADTTIEIVDGFEQFDDDVKDPDYNPEDEEARVPLYETLPGQPNVVQFAAGKFVSKEKVDEAVAFYSSMDGYHNNGAKKRPTLETMKRRFRFIEDRNHLHKLQQIETTGEYKTNRIQNLRFIADRLGEIVEEHLRKGSIMHDDTLRFFVAKIIASHNLDIQFTPSKSWLNDWKRAHRISSRKITKFVSVVRHQSKKELEDQANDFVEKVNDVLAVRAPSTVWNADQSGFQLIMHTARTHARTGSKRVECVVPTVAATTHSLTVTVLASAAGELHPKLYVQLKEPGGKFPRKGHFTADNLYVTCGQSHIMTKKHAVLFYKNMLFHSSMPNDTVFVCDSWAGWIDDTARDSVMPSGYNVKKMVIPAGCTGMVQPCDVGIFGAFKKVVKRIFGHAQLEHPKYKMHTRDPTLRMLALVYWQFQSPKLVAWIQYAWHASGYDVGRPPVFLSPSEQLFPPDVAQKCSKPTCRNISFITCLYCEEYSTQVTAFKADGDLNCIWVFRSELEMLLRKNDINAVIGCGLAYDICVMHTLKDASKHGFLTCIVKSGR</sequence>
<evidence type="ECO:0000313" key="11">
    <source>
        <dbReference type="Proteomes" id="UP000230233"/>
    </source>
</evidence>
<dbReference type="GO" id="GO:0046872">
    <property type="term" value="F:metal ion binding"/>
    <property type="evidence" value="ECO:0007669"/>
    <property type="project" value="UniProtKB-KW"/>
</dbReference>
<dbReference type="PANTHER" id="PTHR11080">
    <property type="entry name" value="PYRAZINAMIDASE/NICOTINAMIDASE"/>
    <property type="match status" value="1"/>
</dbReference>
<evidence type="ECO:0000256" key="1">
    <source>
        <dbReference type="ARBA" id="ARBA00006336"/>
    </source>
</evidence>
<dbReference type="GO" id="GO:0003677">
    <property type="term" value="F:DNA binding"/>
    <property type="evidence" value="ECO:0007669"/>
    <property type="project" value="UniProtKB-KW"/>
</dbReference>
<dbReference type="AlphaFoldDB" id="A0A2G5TWW8"/>
<accession>A0A2G5TWW8</accession>
<dbReference type="GO" id="GO:0019363">
    <property type="term" value="P:pyridine nucleotide biosynthetic process"/>
    <property type="evidence" value="ECO:0007669"/>
    <property type="project" value="UniProtKB-KW"/>
</dbReference>
<name>A0A2G5TWW8_9PELO</name>
<keyword evidence="2" id="KW-0662">Pyridine nucleotide biosynthesis</keyword>
<feature type="domain" description="HTH CENPB-type" evidence="9">
    <location>
        <begin position="463"/>
        <end position="525"/>
    </location>
</feature>
<dbReference type="EMBL" id="PDUG01000004">
    <property type="protein sequence ID" value="PIC31805.1"/>
    <property type="molecule type" value="Genomic_DNA"/>
</dbReference>
<dbReference type="OrthoDB" id="167809at2759"/>
<dbReference type="GO" id="GO:0008936">
    <property type="term" value="F:nicotinamidase activity"/>
    <property type="evidence" value="ECO:0007669"/>
    <property type="project" value="UniProtKB-EC"/>
</dbReference>
<keyword evidence="4" id="KW-0378">Hydrolase</keyword>
<dbReference type="Pfam" id="PF00857">
    <property type="entry name" value="Isochorismatase"/>
    <property type="match status" value="1"/>
</dbReference>
<comment type="pathway">
    <text evidence="6">Cofactor biosynthesis; nicotinate biosynthesis; nicotinate from nicotinamide: step 1/1.</text>
</comment>
<dbReference type="FunFam" id="3.40.50.850:FF:000013">
    <property type="entry name" value="Pyrazinamidase and NiCotinamidase"/>
    <property type="match status" value="1"/>
</dbReference>
<keyword evidence="3" id="KW-0479">Metal-binding</keyword>
<evidence type="ECO:0000259" key="9">
    <source>
        <dbReference type="SMART" id="SM00674"/>
    </source>
</evidence>
<dbReference type="Proteomes" id="UP000230233">
    <property type="component" value="Chromosome IV"/>
</dbReference>
<dbReference type="Gene3D" id="3.40.50.850">
    <property type="entry name" value="Isochorismatase-like"/>
    <property type="match status" value="2"/>
</dbReference>
<evidence type="ECO:0000256" key="5">
    <source>
        <dbReference type="ARBA" id="ARBA00023125"/>
    </source>
</evidence>
<dbReference type="STRING" id="1611254.A0A2G5TWW8"/>
<dbReference type="InterPro" id="IPR052347">
    <property type="entry name" value="Isochorismatase_Nicotinamidase"/>
</dbReference>
<comment type="caution">
    <text evidence="10">The sequence shown here is derived from an EMBL/GenBank/DDBJ whole genome shotgun (WGS) entry which is preliminary data.</text>
</comment>
<evidence type="ECO:0000256" key="6">
    <source>
        <dbReference type="ARBA" id="ARBA00037900"/>
    </source>
</evidence>
<dbReference type="PANTHER" id="PTHR11080:SF2">
    <property type="entry name" value="LD05707P"/>
    <property type="match status" value="1"/>
</dbReference>
<keyword evidence="11" id="KW-1185">Reference proteome</keyword>
<reference evidence="11" key="1">
    <citation type="submission" date="2017-10" db="EMBL/GenBank/DDBJ databases">
        <title>Rapid genome shrinkage in a self-fertile nematode reveals novel sperm competition proteins.</title>
        <authorList>
            <person name="Yin D."/>
            <person name="Schwarz E.M."/>
            <person name="Thomas C.G."/>
            <person name="Felde R.L."/>
            <person name="Korf I.F."/>
            <person name="Cutter A.D."/>
            <person name="Schartner C.M."/>
            <person name="Ralston E.J."/>
            <person name="Meyer B.J."/>
            <person name="Haag E.S."/>
        </authorList>
    </citation>
    <scope>NUCLEOTIDE SEQUENCE [LARGE SCALE GENOMIC DNA]</scope>
    <source>
        <strain evidence="11">JU1422</strain>
    </source>
</reference>